<protein>
    <recommendedName>
        <fullName evidence="1">Phage-like element PBSX protein XkdF domain-containing protein</fullName>
    </recommendedName>
</protein>
<accession>A0A0F8YUN6</accession>
<comment type="caution">
    <text evidence="2">The sequence shown here is derived from an EMBL/GenBank/DDBJ whole genome shotgun (WGS) entry which is preliminary data.</text>
</comment>
<reference evidence="2" key="1">
    <citation type="journal article" date="2015" name="Nature">
        <title>Complex archaea that bridge the gap between prokaryotes and eukaryotes.</title>
        <authorList>
            <person name="Spang A."/>
            <person name="Saw J.H."/>
            <person name="Jorgensen S.L."/>
            <person name="Zaremba-Niedzwiedzka K."/>
            <person name="Martijn J."/>
            <person name="Lind A.E."/>
            <person name="van Eijk R."/>
            <person name="Schleper C."/>
            <person name="Guy L."/>
            <person name="Ettema T.J."/>
        </authorList>
    </citation>
    <scope>NUCLEOTIDE SEQUENCE</scope>
</reference>
<dbReference type="AlphaFoldDB" id="A0A0F8YUN6"/>
<name>A0A0F8YUN6_9ZZZZ</name>
<organism evidence="2">
    <name type="scientific">marine sediment metagenome</name>
    <dbReference type="NCBI Taxonomy" id="412755"/>
    <lineage>
        <taxon>unclassified sequences</taxon>
        <taxon>metagenomes</taxon>
        <taxon>ecological metagenomes</taxon>
    </lineage>
</organism>
<gene>
    <name evidence="2" type="ORF">LCGC14_3051010</name>
</gene>
<feature type="non-terminal residue" evidence="2">
    <location>
        <position position="1"/>
    </location>
</feature>
<dbReference type="InterPro" id="IPR027924">
    <property type="entry name" value="XkdF"/>
</dbReference>
<evidence type="ECO:0000259" key="1">
    <source>
        <dbReference type="Pfam" id="PF14550"/>
    </source>
</evidence>
<sequence>YATDSKRIRINHQGKKYHFPIMEVFQAEGDSTKKGGQILKAGTWWLEIKVTNDKIWEMIKNNEVEAFSMGGHSKARA</sequence>
<feature type="domain" description="Phage-like element PBSX protein XkdF" evidence="1">
    <location>
        <begin position="5"/>
        <end position="74"/>
    </location>
</feature>
<dbReference type="Pfam" id="PF14550">
    <property type="entry name" value="Peptidase_S78_2"/>
    <property type="match status" value="1"/>
</dbReference>
<evidence type="ECO:0000313" key="2">
    <source>
        <dbReference type="EMBL" id="KKK57784.1"/>
    </source>
</evidence>
<proteinExistence type="predicted"/>
<dbReference type="EMBL" id="LAZR01064302">
    <property type="protein sequence ID" value="KKK57784.1"/>
    <property type="molecule type" value="Genomic_DNA"/>
</dbReference>